<feature type="domain" description="PrcB C-terminal" evidence="2">
    <location>
        <begin position="87"/>
        <end position="141"/>
    </location>
</feature>
<evidence type="ECO:0000313" key="4">
    <source>
        <dbReference type="Proteomes" id="UP000193100"/>
    </source>
</evidence>
<dbReference type="RefSeq" id="WP_075196546.1">
    <property type="nucleotide sequence ID" value="NZ_CP020931.1"/>
</dbReference>
<protein>
    <recommendedName>
        <fullName evidence="2">PrcB C-terminal domain-containing protein</fullName>
    </recommendedName>
</protein>
<dbReference type="STRING" id="1420917.AU15_00490"/>
<gene>
    <name evidence="3" type="ORF">MARSALSMR5_01313</name>
</gene>
<dbReference type="EMBL" id="CP020931">
    <property type="protein sequence ID" value="ARM83405.1"/>
    <property type="molecule type" value="Genomic_DNA"/>
</dbReference>
<evidence type="ECO:0000259" key="2">
    <source>
        <dbReference type="Pfam" id="PF14343"/>
    </source>
</evidence>
<name>A0A1W6K7K0_9GAMM</name>
<dbReference type="PROSITE" id="PS51257">
    <property type="entry name" value="PROKAR_LIPOPROTEIN"/>
    <property type="match status" value="1"/>
</dbReference>
<reference evidence="3 4" key="1">
    <citation type="submission" date="2017-04" db="EMBL/GenBank/DDBJ databases">
        <title>Genome Sequence of Marinobacter salarius strain SMR5 Isolated from a culture of the Diatom Skeletonema marinoi.</title>
        <authorList>
            <person name="Topel M."/>
            <person name="Pinder M.I.M."/>
            <person name="Johansson O.N."/>
            <person name="Kourtchenko O."/>
            <person name="Godhe A."/>
            <person name="Clarke A.K."/>
        </authorList>
    </citation>
    <scope>NUCLEOTIDE SEQUENCE [LARGE SCALE GENOMIC DNA]</scope>
    <source>
        <strain evidence="3 4">SMR5</strain>
    </source>
</reference>
<proteinExistence type="predicted"/>
<organism evidence="3 4">
    <name type="scientific">Marinobacter salarius</name>
    <dbReference type="NCBI Taxonomy" id="1420917"/>
    <lineage>
        <taxon>Bacteria</taxon>
        <taxon>Pseudomonadati</taxon>
        <taxon>Pseudomonadota</taxon>
        <taxon>Gammaproteobacteria</taxon>
        <taxon>Pseudomonadales</taxon>
        <taxon>Marinobacteraceae</taxon>
        <taxon>Marinobacter</taxon>
    </lineage>
</organism>
<evidence type="ECO:0000256" key="1">
    <source>
        <dbReference type="SAM" id="SignalP"/>
    </source>
</evidence>
<feature type="chain" id="PRO_5012009412" description="PrcB C-terminal domain-containing protein" evidence="1">
    <location>
        <begin position="22"/>
        <end position="163"/>
    </location>
</feature>
<dbReference type="Proteomes" id="UP000193100">
    <property type="component" value="Chromosome"/>
</dbReference>
<dbReference type="Pfam" id="PF14343">
    <property type="entry name" value="PrcB_C"/>
    <property type="match status" value="1"/>
</dbReference>
<dbReference type="AlphaFoldDB" id="A0A1W6K7K0"/>
<feature type="signal peptide" evidence="1">
    <location>
        <begin position="1"/>
        <end position="21"/>
    </location>
</feature>
<evidence type="ECO:0000313" key="3">
    <source>
        <dbReference type="EMBL" id="ARM83405.1"/>
    </source>
</evidence>
<dbReference type="InterPro" id="IPR025748">
    <property type="entry name" value="PrcB_C_dom"/>
</dbReference>
<accession>A0A1W6K7K0</accession>
<sequence length="163" mass="17298">MTYRFTLLPLCVLVLSLITGCAINRSATADGAPLARQVTESDHCGLTAPGLVYVSSAGDLDKLAQLPSGNLALSMLRAIDFNEEHLVLVGLGQKTTGGYGLTLTSSEIVDDVLELAVKVRRPAADAMVTQALTTPCAVIAISPEEWEQLRVSGEGLGRFSRQR</sequence>
<dbReference type="GeneID" id="77255282"/>
<keyword evidence="1" id="KW-0732">Signal</keyword>